<dbReference type="EMBL" id="QXJC01000014">
    <property type="protein sequence ID" value="RID96908.1"/>
    <property type="molecule type" value="Genomic_DNA"/>
</dbReference>
<keyword evidence="4" id="KW-0238">DNA-binding</keyword>
<sequence length="182" mass="20196">MNCLDTAWRQHAAELRGWLRRRLNQPQDVEDMMQDLFMKALRQGSGFCKIQNPRAWLFEVARNALADRLKSEREALALPDDLAAPAPEDAPVDGLTACLPRVLSELNDADRQAIVLCDLGGMPQADYAAQVGLTLSAAKSRLQRARLRLRDRMATACQVTMGTGGQVEDFVPRPPLESPQQS</sequence>
<dbReference type="InterPro" id="IPR036388">
    <property type="entry name" value="WH-like_DNA-bd_sf"/>
</dbReference>
<evidence type="ECO:0000256" key="4">
    <source>
        <dbReference type="ARBA" id="ARBA00023125"/>
    </source>
</evidence>
<keyword evidence="9" id="KW-1185">Reference proteome</keyword>
<evidence type="ECO:0000256" key="5">
    <source>
        <dbReference type="ARBA" id="ARBA00023163"/>
    </source>
</evidence>
<dbReference type="Gene3D" id="1.10.10.10">
    <property type="entry name" value="Winged helix-like DNA-binding domain superfamily/Winged helix DNA-binding domain"/>
    <property type="match status" value="1"/>
</dbReference>
<gene>
    <name evidence="8" type="ORF">D3F03_16900</name>
</gene>
<name>A0A398C7Y4_9BURK</name>
<feature type="domain" description="RNA polymerase sigma factor 70 region 4 type 2" evidence="7">
    <location>
        <begin position="98"/>
        <end position="149"/>
    </location>
</feature>
<dbReference type="Proteomes" id="UP000266302">
    <property type="component" value="Unassembled WGS sequence"/>
</dbReference>
<comment type="caution">
    <text evidence="8">The sequence shown here is derived from an EMBL/GenBank/DDBJ whole genome shotgun (WGS) entry which is preliminary data.</text>
</comment>
<evidence type="ECO:0000313" key="8">
    <source>
        <dbReference type="EMBL" id="RID96908.1"/>
    </source>
</evidence>
<dbReference type="SUPFAM" id="SSF88659">
    <property type="entry name" value="Sigma3 and sigma4 domains of RNA polymerase sigma factors"/>
    <property type="match status" value="1"/>
</dbReference>
<keyword evidence="5" id="KW-0804">Transcription</keyword>
<dbReference type="InterPro" id="IPR039425">
    <property type="entry name" value="RNA_pol_sigma-70-like"/>
</dbReference>
<evidence type="ECO:0000259" key="7">
    <source>
        <dbReference type="Pfam" id="PF08281"/>
    </source>
</evidence>
<dbReference type="GO" id="GO:0016987">
    <property type="term" value="F:sigma factor activity"/>
    <property type="evidence" value="ECO:0007669"/>
    <property type="project" value="UniProtKB-KW"/>
</dbReference>
<evidence type="ECO:0000256" key="2">
    <source>
        <dbReference type="ARBA" id="ARBA00023015"/>
    </source>
</evidence>
<dbReference type="PANTHER" id="PTHR43133:SF8">
    <property type="entry name" value="RNA POLYMERASE SIGMA FACTOR HI_1459-RELATED"/>
    <property type="match status" value="1"/>
</dbReference>
<dbReference type="InterPro" id="IPR014284">
    <property type="entry name" value="RNA_pol_sigma-70_dom"/>
</dbReference>
<dbReference type="Pfam" id="PF08281">
    <property type="entry name" value="Sigma70_r4_2"/>
    <property type="match status" value="1"/>
</dbReference>
<dbReference type="InterPro" id="IPR013249">
    <property type="entry name" value="RNA_pol_sigma70_r4_t2"/>
</dbReference>
<organism evidence="8 9">
    <name type="scientific">Simplicispira hankyongi</name>
    <dbReference type="NCBI Taxonomy" id="2315688"/>
    <lineage>
        <taxon>Bacteria</taxon>
        <taxon>Pseudomonadati</taxon>
        <taxon>Pseudomonadota</taxon>
        <taxon>Betaproteobacteria</taxon>
        <taxon>Burkholderiales</taxon>
        <taxon>Comamonadaceae</taxon>
        <taxon>Simplicispira</taxon>
    </lineage>
</organism>
<dbReference type="AlphaFoldDB" id="A0A398C7Y4"/>
<dbReference type="Pfam" id="PF04542">
    <property type="entry name" value="Sigma70_r2"/>
    <property type="match status" value="1"/>
</dbReference>
<dbReference type="PANTHER" id="PTHR43133">
    <property type="entry name" value="RNA POLYMERASE ECF-TYPE SIGMA FACTO"/>
    <property type="match status" value="1"/>
</dbReference>
<dbReference type="InterPro" id="IPR013325">
    <property type="entry name" value="RNA_pol_sigma_r2"/>
</dbReference>
<protein>
    <submittedName>
        <fullName evidence="8">Sigma-70 family RNA polymerase sigma factor</fullName>
    </submittedName>
</protein>
<feature type="domain" description="RNA polymerase sigma-70 region 2" evidence="6">
    <location>
        <begin position="9"/>
        <end position="73"/>
    </location>
</feature>
<dbReference type="RefSeq" id="WP_119110598.1">
    <property type="nucleotide sequence ID" value="NZ_QXJC01000014.1"/>
</dbReference>
<dbReference type="OrthoDB" id="9784272at2"/>
<comment type="similarity">
    <text evidence="1">Belongs to the sigma-70 factor family. ECF subfamily.</text>
</comment>
<dbReference type="InterPro" id="IPR013324">
    <property type="entry name" value="RNA_pol_sigma_r3/r4-like"/>
</dbReference>
<keyword evidence="2" id="KW-0805">Transcription regulation</keyword>
<evidence type="ECO:0000256" key="3">
    <source>
        <dbReference type="ARBA" id="ARBA00023082"/>
    </source>
</evidence>
<proteinExistence type="inferred from homology"/>
<evidence type="ECO:0000259" key="6">
    <source>
        <dbReference type="Pfam" id="PF04542"/>
    </source>
</evidence>
<dbReference type="GO" id="GO:0006352">
    <property type="term" value="P:DNA-templated transcription initiation"/>
    <property type="evidence" value="ECO:0007669"/>
    <property type="project" value="InterPro"/>
</dbReference>
<evidence type="ECO:0000313" key="9">
    <source>
        <dbReference type="Proteomes" id="UP000266302"/>
    </source>
</evidence>
<dbReference type="SUPFAM" id="SSF88946">
    <property type="entry name" value="Sigma2 domain of RNA polymerase sigma factors"/>
    <property type="match status" value="1"/>
</dbReference>
<keyword evidence="3" id="KW-0731">Sigma factor</keyword>
<dbReference type="InterPro" id="IPR007627">
    <property type="entry name" value="RNA_pol_sigma70_r2"/>
</dbReference>
<dbReference type="GO" id="GO:0003677">
    <property type="term" value="F:DNA binding"/>
    <property type="evidence" value="ECO:0007669"/>
    <property type="project" value="UniProtKB-KW"/>
</dbReference>
<accession>A0A398C7Y4</accession>
<dbReference type="Gene3D" id="1.10.1740.10">
    <property type="match status" value="1"/>
</dbReference>
<dbReference type="NCBIfam" id="TIGR02937">
    <property type="entry name" value="sigma70-ECF"/>
    <property type="match status" value="1"/>
</dbReference>
<evidence type="ECO:0000256" key="1">
    <source>
        <dbReference type="ARBA" id="ARBA00010641"/>
    </source>
</evidence>
<reference evidence="8 9" key="1">
    <citation type="submission" date="2018-09" db="EMBL/GenBank/DDBJ databases">
        <title>Draft genome of Simplicispira sp. NY-02.</title>
        <authorList>
            <person name="Im W.T."/>
        </authorList>
    </citation>
    <scope>NUCLEOTIDE SEQUENCE [LARGE SCALE GENOMIC DNA]</scope>
    <source>
        <strain evidence="8 9">NY-02</strain>
    </source>
</reference>